<feature type="compositionally biased region" description="Pro residues" evidence="1">
    <location>
        <begin position="16"/>
        <end position="25"/>
    </location>
</feature>
<proteinExistence type="predicted"/>
<feature type="region of interest" description="Disordered" evidence="1">
    <location>
        <begin position="315"/>
        <end position="337"/>
    </location>
</feature>
<feature type="compositionally biased region" description="Acidic residues" evidence="1">
    <location>
        <begin position="239"/>
        <end position="250"/>
    </location>
</feature>
<dbReference type="HOGENOM" id="CLU_793151_0_0_1"/>
<dbReference type="Gramene" id="OBART10G09870.1">
    <property type="protein sequence ID" value="OBART10G09870.1"/>
    <property type="gene ID" value="OBART10G09870"/>
</dbReference>
<evidence type="ECO:0000313" key="2">
    <source>
        <dbReference type="EnsemblPlants" id="OBART10G09870.1"/>
    </source>
</evidence>
<organism evidence="2">
    <name type="scientific">Oryza barthii</name>
    <dbReference type="NCBI Taxonomy" id="65489"/>
    <lineage>
        <taxon>Eukaryota</taxon>
        <taxon>Viridiplantae</taxon>
        <taxon>Streptophyta</taxon>
        <taxon>Embryophyta</taxon>
        <taxon>Tracheophyta</taxon>
        <taxon>Spermatophyta</taxon>
        <taxon>Magnoliopsida</taxon>
        <taxon>Liliopsida</taxon>
        <taxon>Poales</taxon>
        <taxon>Poaceae</taxon>
        <taxon>BOP clade</taxon>
        <taxon>Oryzoideae</taxon>
        <taxon>Oryzeae</taxon>
        <taxon>Oryzinae</taxon>
        <taxon>Oryza</taxon>
    </lineage>
</organism>
<dbReference type="Proteomes" id="UP000026960">
    <property type="component" value="Chromosome 10"/>
</dbReference>
<keyword evidence="3" id="KW-1185">Reference proteome</keyword>
<feature type="region of interest" description="Disordered" evidence="1">
    <location>
        <begin position="234"/>
        <end position="268"/>
    </location>
</feature>
<reference evidence="2" key="2">
    <citation type="submission" date="2015-03" db="UniProtKB">
        <authorList>
            <consortium name="EnsemblPlants"/>
        </authorList>
    </citation>
    <scope>IDENTIFICATION</scope>
</reference>
<accession>A0A0D3HDM5</accession>
<dbReference type="AlphaFoldDB" id="A0A0D3HDM5"/>
<dbReference type="EnsemblPlants" id="OBART10G09870.1">
    <property type="protein sequence ID" value="OBART10G09870.1"/>
    <property type="gene ID" value="OBART10G09870"/>
</dbReference>
<dbReference type="PaxDb" id="65489-OBART10G09870.1"/>
<evidence type="ECO:0000256" key="1">
    <source>
        <dbReference type="SAM" id="MobiDB-lite"/>
    </source>
</evidence>
<feature type="compositionally biased region" description="Low complexity" evidence="1">
    <location>
        <begin position="37"/>
        <end position="71"/>
    </location>
</feature>
<feature type="region of interest" description="Disordered" evidence="1">
    <location>
        <begin position="1"/>
        <end position="108"/>
    </location>
</feature>
<sequence>MAAGGDDDQRFDLPDDPPPAHPPARPIQGGRVDRRALAAAGLALAAPSTSPRASTSTAGSAAASASTNGRRPSPPAATPSSAPRQAAFAAAAPPEATAAAAASPGSPSTCRRTALQLLDLQVPEQWRRDDGEVDVVDLVVSHPAARRVEELRVRVVPCSGVYSLSASPSSPRAGHHRVQCTRLALPSAAAAAFPRRCVVRLWHLQRLIDAAPGLTTVHLESVSVYFDFGCSATTPTNSDSDESEEEESFAGDDTGPGGESGSESDTAEEARLLLRCPAATTPVLALCNSSTYNNDNGGGCIAIDAPKLRSLHNLESSSPARRDESRAPPHFPRPRAPQAELICVARRHCP</sequence>
<protein>
    <submittedName>
        <fullName evidence="2">Uncharacterized protein</fullName>
    </submittedName>
</protein>
<name>A0A0D3HDM5_9ORYZ</name>
<feature type="compositionally biased region" description="Low complexity" evidence="1">
    <location>
        <begin position="78"/>
        <end position="108"/>
    </location>
</feature>
<evidence type="ECO:0000313" key="3">
    <source>
        <dbReference type="Proteomes" id="UP000026960"/>
    </source>
</evidence>
<reference evidence="2" key="1">
    <citation type="journal article" date="2009" name="Rice">
        <title>De Novo Next Generation Sequencing of Plant Genomes.</title>
        <authorList>
            <person name="Rounsley S."/>
            <person name="Marri P.R."/>
            <person name="Yu Y."/>
            <person name="He R."/>
            <person name="Sisneros N."/>
            <person name="Goicoechea J.L."/>
            <person name="Lee S.J."/>
            <person name="Angelova A."/>
            <person name="Kudrna D."/>
            <person name="Luo M."/>
            <person name="Affourtit J."/>
            <person name="Desany B."/>
            <person name="Knight J."/>
            <person name="Niazi F."/>
            <person name="Egholm M."/>
            <person name="Wing R.A."/>
        </authorList>
    </citation>
    <scope>NUCLEOTIDE SEQUENCE [LARGE SCALE GENOMIC DNA]</scope>
    <source>
        <strain evidence="2">cv. IRGC 105608</strain>
    </source>
</reference>